<feature type="domain" description="DUF695" evidence="2">
    <location>
        <begin position="33"/>
        <end position="153"/>
    </location>
</feature>
<gene>
    <name evidence="3" type="ORF">ABK249_10185</name>
</gene>
<evidence type="ECO:0000259" key="2">
    <source>
        <dbReference type="Pfam" id="PF05117"/>
    </source>
</evidence>
<dbReference type="InterPro" id="IPR016097">
    <property type="entry name" value="DUF695"/>
</dbReference>
<protein>
    <submittedName>
        <fullName evidence="3">DUF695 domain-containing protein</fullName>
    </submittedName>
</protein>
<reference evidence="3 4" key="1">
    <citation type="submission" date="2024-05" db="EMBL/GenBank/DDBJ databases">
        <title>Neorhizobium sp. Rsf11, a plant growth promoting and heavy metal resistant PAH-degrader.</title>
        <authorList>
            <person name="Golubev S.N."/>
            <person name="Muratova A.Y."/>
            <person name="Markelova M.I."/>
        </authorList>
    </citation>
    <scope>NUCLEOTIDE SEQUENCE [LARGE SCALE GENOMIC DNA]</scope>
    <source>
        <strain evidence="3 4">Rsf11</strain>
    </source>
</reference>
<feature type="chain" id="PRO_5047339590" evidence="1">
    <location>
        <begin position="24"/>
        <end position="160"/>
    </location>
</feature>
<name>A0ABV0M0C0_9HYPH</name>
<dbReference type="EMBL" id="JBEAAL010000006">
    <property type="protein sequence ID" value="MEQ1405298.1"/>
    <property type="molecule type" value="Genomic_DNA"/>
</dbReference>
<comment type="caution">
    <text evidence="3">The sequence shown here is derived from an EMBL/GenBank/DDBJ whole genome shotgun (WGS) entry which is preliminary data.</text>
</comment>
<accession>A0ABV0M0C0</accession>
<sequence length="160" mass="17854">MGRLTTYIAVISLGLVASMVANADETYFTATGNEDGKLLIFRSITAVPHGIEKAQFPNRVNIIWHFDPSNNGMPGAEVNEKQIEFEDAIQPLNVNDLGRQMLVVTGNGRKEWYWYVRDLSACRSELGQRIADHTYPITITSAYDPDWSLCEDFIAGVKGL</sequence>
<keyword evidence="1" id="KW-0732">Signal</keyword>
<feature type="signal peptide" evidence="1">
    <location>
        <begin position="1"/>
        <end position="23"/>
    </location>
</feature>
<evidence type="ECO:0000313" key="3">
    <source>
        <dbReference type="EMBL" id="MEQ1405298.1"/>
    </source>
</evidence>
<proteinExistence type="predicted"/>
<dbReference type="Proteomes" id="UP001496627">
    <property type="component" value="Unassembled WGS sequence"/>
</dbReference>
<organism evidence="3 4">
    <name type="scientific">Neorhizobium phenanthreniclasticum</name>
    <dbReference type="NCBI Taxonomy" id="3157917"/>
    <lineage>
        <taxon>Bacteria</taxon>
        <taxon>Pseudomonadati</taxon>
        <taxon>Pseudomonadota</taxon>
        <taxon>Alphaproteobacteria</taxon>
        <taxon>Hyphomicrobiales</taxon>
        <taxon>Rhizobiaceae</taxon>
        <taxon>Rhizobium/Agrobacterium group</taxon>
        <taxon>Neorhizobium</taxon>
    </lineage>
</organism>
<evidence type="ECO:0000313" key="4">
    <source>
        <dbReference type="Proteomes" id="UP001496627"/>
    </source>
</evidence>
<evidence type="ECO:0000256" key="1">
    <source>
        <dbReference type="SAM" id="SignalP"/>
    </source>
</evidence>
<dbReference type="RefSeq" id="WP_348862794.1">
    <property type="nucleotide sequence ID" value="NZ_JBEAAL010000006.1"/>
</dbReference>
<dbReference type="Pfam" id="PF05117">
    <property type="entry name" value="DUF695"/>
    <property type="match status" value="1"/>
</dbReference>
<keyword evidence="4" id="KW-1185">Reference proteome</keyword>